<dbReference type="CDD" id="cd15417">
    <property type="entry name" value="7tmA_OR5A1-like"/>
    <property type="match status" value="1"/>
</dbReference>
<reference evidence="16" key="2">
    <citation type="submission" date="2025-09" db="UniProtKB">
        <authorList>
            <consortium name="Ensembl"/>
        </authorList>
    </citation>
    <scope>IDENTIFICATION</scope>
</reference>
<sequence length="332" mass="36607">MSFQLEETASKEFTQTTHFDGIASFEGSNCTQTTEFNLAGFAEDPATQVALFLLFLFTYLVTILGNLGMITLIRASPLLHSPMYYFLGNLAFVNLCTSTIITPRMLVGFLLGKKGMAYTWCMAQVFTIDLFLITECFLLATMAYDRYVAVCHPLLYPLVMSPERCSQLVTGSYLLGLANGVGQAIGMSSLFFCSSSTIGLFFCDISLLISHSTSDTTLSLIILRTASSVLGVPTVLVVLLSYTAIISTVLSIRSTEGKRKAFATCASHLTTVSTFYGALIFMYLIPRSDSSKGVDKWAAVLYTMVTPMLNPFIYSLRNQEVKEAWKRPRTIK</sequence>
<feature type="domain" description="G-protein coupled receptors family 1 profile" evidence="15">
    <location>
        <begin position="65"/>
        <end position="314"/>
    </location>
</feature>
<keyword evidence="7 14" id="KW-1133">Transmembrane helix</keyword>
<keyword evidence="9 14" id="KW-0472">Membrane</keyword>
<dbReference type="PRINTS" id="PR00245">
    <property type="entry name" value="OLFACTORYR"/>
</dbReference>
<dbReference type="Pfam" id="PF13853">
    <property type="entry name" value="7tm_4"/>
    <property type="match status" value="1"/>
</dbReference>
<dbReference type="GO" id="GO:0005886">
    <property type="term" value="C:plasma membrane"/>
    <property type="evidence" value="ECO:0007669"/>
    <property type="project" value="UniProtKB-SubCell"/>
</dbReference>
<evidence type="ECO:0000256" key="6">
    <source>
        <dbReference type="ARBA" id="ARBA00022725"/>
    </source>
</evidence>
<comment type="similarity">
    <text evidence="13">Belongs to the G-protein coupled receptor 1 family.</text>
</comment>
<dbReference type="GeneTree" id="ENSGT01140000282552"/>
<dbReference type="GO" id="GO:0004984">
    <property type="term" value="F:olfactory receptor activity"/>
    <property type="evidence" value="ECO:0007669"/>
    <property type="project" value="InterPro"/>
</dbReference>
<evidence type="ECO:0000256" key="2">
    <source>
        <dbReference type="ARBA" id="ARBA00004651"/>
    </source>
</evidence>
<evidence type="ECO:0000256" key="10">
    <source>
        <dbReference type="ARBA" id="ARBA00023170"/>
    </source>
</evidence>
<feature type="transmembrane region" description="Helical" evidence="14">
    <location>
        <begin position="117"/>
        <end position="140"/>
    </location>
</feature>
<evidence type="ECO:0000256" key="12">
    <source>
        <dbReference type="ARBA" id="ARBA00023224"/>
    </source>
</evidence>
<keyword evidence="10 13" id="KW-0675">Receptor</keyword>
<evidence type="ECO:0000256" key="14">
    <source>
        <dbReference type="RuleBase" id="RU363047"/>
    </source>
</evidence>
<keyword evidence="5 13" id="KW-0812">Transmembrane</keyword>
<dbReference type="GO" id="GO:0004930">
    <property type="term" value="F:G protein-coupled receptor activity"/>
    <property type="evidence" value="ECO:0007669"/>
    <property type="project" value="UniProtKB-KW"/>
</dbReference>
<keyword evidence="6 14" id="KW-0552">Olfaction</keyword>
<dbReference type="AlphaFoldDB" id="U3KJ25"/>
<dbReference type="Proteomes" id="UP000016665">
    <property type="component" value="Unplaced"/>
</dbReference>
<dbReference type="GeneID" id="101810716"/>
<gene>
    <name evidence="16" type="primary">LOC101810716</name>
</gene>
<dbReference type="InterPro" id="IPR000276">
    <property type="entry name" value="GPCR_Rhodpsn"/>
</dbReference>
<dbReference type="PANTHER" id="PTHR48018">
    <property type="entry name" value="OLFACTORY RECEPTOR"/>
    <property type="match status" value="1"/>
</dbReference>
<dbReference type="HOGENOM" id="CLU_012526_5_5_1"/>
<dbReference type="SUPFAM" id="SSF81321">
    <property type="entry name" value="Family A G protein-coupled receptor-like"/>
    <property type="match status" value="1"/>
</dbReference>
<name>U3KJ25_FICAL</name>
<organism evidence="16 17">
    <name type="scientific">Ficedula albicollis</name>
    <name type="common">Collared flycatcher</name>
    <name type="synonym">Muscicapa albicollis</name>
    <dbReference type="NCBI Taxonomy" id="59894"/>
    <lineage>
        <taxon>Eukaryota</taxon>
        <taxon>Metazoa</taxon>
        <taxon>Chordata</taxon>
        <taxon>Craniata</taxon>
        <taxon>Vertebrata</taxon>
        <taxon>Euteleostomi</taxon>
        <taxon>Archelosauria</taxon>
        <taxon>Archosauria</taxon>
        <taxon>Dinosauria</taxon>
        <taxon>Saurischia</taxon>
        <taxon>Theropoda</taxon>
        <taxon>Coelurosauria</taxon>
        <taxon>Aves</taxon>
        <taxon>Neognathae</taxon>
        <taxon>Neoaves</taxon>
        <taxon>Telluraves</taxon>
        <taxon>Australaves</taxon>
        <taxon>Passeriformes</taxon>
        <taxon>Muscicapidae</taxon>
        <taxon>Ficedula</taxon>
    </lineage>
</organism>
<feature type="transmembrane region" description="Helical" evidence="14">
    <location>
        <begin position="297"/>
        <end position="316"/>
    </location>
</feature>
<evidence type="ECO:0000256" key="5">
    <source>
        <dbReference type="ARBA" id="ARBA00022692"/>
    </source>
</evidence>
<keyword evidence="12 13" id="KW-0807">Transducer</keyword>
<feature type="transmembrane region" description="Helical" evidence="14">
    <location>
        <begin position="229"/>
        <end position="250"/>
    </location>
</feature>
<dbReference type="KEGG" id="fab:101810716"/>
<feature type="transmembrane region" description="Helical" evidence="14">
    <location>
        <begin position="49"/>
        <end position="72"/>
    </location>
</feature>
<keyword evidence="4 14" id="KW-0716">Sensory transduction</keyword>
<evidence type="ECO:0000259" key="15">
    <source>
        <dbReference type="PROSITE" id="PS50262"/>
    </source>
</evidence>
<dbReference type="PROSITE" id="PS00237">
    <property type="entry name" value="G_PROTEIN_RECEP_F1_1"/>
    <property type="match status" value="1"/>
</dbReference>
<keyword evidence="8 13" id="KW-0297">G-protein coupled receptor</keyword>
<evidence type="ECO:0000256" key="7">
    <source>
        <dbReference type="ARBA" id="ARBA00022989"/>
    </source>
</evidence>
<keyword evidence="3 14" id="KW-1003">Cell membrane</keyword>
<protein>
    <recommendedName>
        <fullName evidence="14">Olfactory receptor</fullName>
    </recommendedName>
</protein>
<evidence type="ECO:0000256" key="11">
    <source>
        <dbReference type="ARBA" id="ARBA00023180"/>
    </source>
</evidence>
<proteinExistence type="inferred from homology"/>
<evidence type="ECO:0000256" key="4">
    <source>
        <dbReference type="ARBA" id="ARBA00022606"/>
    </source>
</evidence>
<dbReference type="RefSeq" id="XP_005062625.1">
    <property type="nucleotide sequence ID" value="XM_005062568.1"/>
</dbReference>
<dbReference type="InterPro" id="IPR017452">
    <property type="entry name" value="GPCR_Rhodpsn_7TM"/>
</dbReference>
<evidence type="ECO:0000256" key="8">
    <source>
        <dbReference type="ARBA" id="ARBA00023040"/>
    </source>
</evidence>
<dbReference type="Ensembl" id="ENSFALT00000015094.2">
    <property type="protein sequence ID" value="ENSFALP00000015029.2"/>
    <property type="gene ID" value="ENSFALG00000014414.2"/>
</dbReference>
<feature type="transmembrane region" description="Helical" evidence="14">
    <location>
        <begin position="190"/>
        <end position="209"/>
    </location>
</feature>
<accession>U3KJ25</accession>
<evidence type="ECO:0000313" key="16">
    <source>
        <dbReference type="Ensembl" id="ENSFALP00000015029.2"/>
    </source>
</evidence>
<feature type="transmembrane region" description="Helical" evidence="14">
    <location>
        <begin position="262"/>
        <end position="285"/>
    </location>
</feature>
<keyword evidence="17" id="KW-1185">Reference proteome</keyword>
<dbReference type="Gene3D" id="1.20.1070.10">
    <property type="entry name" value="Rhodopsin 7-helix transmembrane proteins"/>
    <property type="match status" value="1"/>
</dbReference>
<reference evidence="16" key="1">
    <citation type="submission" date="2025-08" db="UniProtKB">
        <authorList>
            <consortium name="Ensembl"/>
        </authorList>
    </citation>
    <scope>IDENTIFICATION</scope>
</reference>
<dbReference type="InterPro" id="IPR000725">
    <property type="entry name" value="Olfact_rcpt"/>
</dbReference>
<keyword evidence="11" id="KW-0325">Glycoprotein</keyword>
<dbReference type="PRINTS" id="PR00237">
    <property type="entry name" value="GPCRRHODOPSN"/>
</dbReference>
<dbReference type="eggNOG" id="ENOG502RF13">
    <property type="taxonomic scope" value="Eukaryota"/>
</dbReference>
<dbReference type="PROSITE" id="PS50262">
    <property type="entry name" value="G_PROTEIN_RECEP_F1_2"/>
    <property type="match status" value="1"/>
</dbReference>
<evidence type="ECO:0000313" key="17">
    <source>
        <dbReference type="Proteomes" id="UP000016665"/>
    </source>
</evidence>
<comment type="function">
    <text evidence="1">Odorant receptor.</text>
</comment>
<evidence type="ECO:0000256" key="9">
    <source>
        <dbReference type="ARBA" id="ARBA00023136"/>
    </source>
</evidence>
<dbReference type="FunFam" id="1.20.1070.10:FF:000004">
    <property type="entry name" value="Olfactory receptor"/>
    <property type="match status" value="1"/>
</dbReference>
<feature type="transmembrane region" description="Helical" evidence="14">
    <location>
        <begin position="84"/>
        <end position="111"/>
    </location>
</feature>
<dbReference type="OrthoDB" id="9902777at2759"/>
<evidence type="ECO:0000256" key="13">
    <source>
        <dbReference type="RuleBase" id="RU000688"/>
    </source>
</evidence>
<comment type="subcellular location">
    <subcellularLocation>
        <location evidence="2 14">Cell membrane</location>
        <topology evidence="2 14">Multi-pass membrane protein</topology>
    </subcellularLocation>
</comment>
<evidence type="ECO:0000256" key="1">
    <source>
        <dbReference type="ARBA" id="ARBA00002936"/>
    </source>
</evidence>
<evidence type="ECO:0000256" key="3">
    <source>
        <dbReference type="ARBA" id="ARBA00022475"/>
    </source>
</evidence>